<evidence type="ECO:0000259" key="2">
    <source>
        <dbReference type="Pfam" id="PF13828"/>
    </source>
</evidence>
<feature type="transmembrane region" description="Helical" evidence="1">
    <location>
        <begin position="20"/>
        <end position="49"/>
    </location>
</feature>
<dbReference type="InterPro" id="IPR025241">
    <property type="entry name" value="DUF4190"/>
</dbReference>
<dbReference type="RefSeq" id="WP_336823407.1">
    <property type="nucleotide sequence ID" value="NZ_JBHTLT010000131.1"/>
</dbReference>
<evidence type="ECO:0000256" key="1">
    <source>
        <dbReference type="SAM" id="Phobius"/>
    </source>
</evidence>
<evidence type="ECO:0000313" key="3">
    <source>
        <dbReference type="EMBL" id="MFD1206860.1"/>
    </source>
</evidence>
<dbReference type="Pfam" id="PF13828">
    <property type="entry name" value="DUF4190"/>
    <property type="match status" value="1"/>
</dbReference>
<proteinExistence type="predicted"/>
<protein>
    <submittedName>
        <fullName evidence="3">DUF4190 domain-containing protein</fullName>
    </submittedName>
</protein>
<keyword evidence="4" id="KW-1185">Reference proteome</keyword>
<sequence>MLDEQQTTNPQTNGMAVTSLVLGILGIVLNLIFILPYFLGAMAIIFGFIGTKNSNGKSMAVAGIILGAITLLLKFLFWMIVIVLGSM</sequence>
<keyword evidence="1" id="KW-0472">Membrane</keyword>
<dbReference type="EMBL" id="JBHTLT010000131">
    <property type="protein sequence ID" value="MFD1206860.1"/>
    <property type="molecule type" value="Genomic_DNA"/>
</dbReference>
<dbReference type="Proteomes" id="UP001597231">
    <property type="component" value="Unassembled WGS sequence"/>
</dbReference>
<reference evidence="4" key="1">
    <citation type="journal article" date="2019" name="Int. J. Syst. Evol. Microbiol.">
        <title>The Global Catalogue of Microorganisms (GCM) 10K type strain sequencing project: providing services to taxonomists for standard genome sequencing and annotation.</title>
        <authorList>
            <consortium name="The Broad Institute Genomics Platform"/>
            <consortium name="The Broad Institute Genome Sequencing Center for Infectious Disease"/>
            <person name="Wu L."/>
            <person name="Ma J."/>
        </authorList>
    </citation>
    <scope>NUCLEOTIDE SEQUENCE [LARGE SCALE GENOMIC DNA]</scope>
    <source>
        <strain evidence="4">CCUG 53915</strain>
    </source>
</reference>
<name>A0ABW3U2G7_9BACL</name>
<accession>A0ABW3U2G7</accession>
<organism evidence="3 4">
    <name type="scientific">Sporosarcina contaminans</name>
    <dbReference type="NCBI Taxonomy" id="633403"/>
    <lineage>
        <taxon>Bacteria</taxon>
        <taxon>Bacillati</taxon>
        <taxon>Bacillota</taxon>
        <taxon>Bacilli</taxon>
        <taxon>Bacillales</taxon>
        <taxon>Caryophanaceae</taxon>
        <taxon>Sporosarcina</taxon>
    </lineage>
</organism>
<feature type="transmembrane region" description="Helical" evidence="1">
    <location>
        <begin position="61"/>
        <end position="84"/>
    </location>
</feature>
<evidence type="ECO:0000313" key="4">
    <source>
        <dbReference type="Proteomes" id="UP001597231"/>
    </source>
</evidence>
<comment type="caution">
    <text evidence="3">The sequence shown here is derived from an EMBL/GenBank/DDBJ whole genome shotgun (WGS) entry which is preliminary data.</text>
</comment>
<feature type="domain" description="DUF4190" evidence="2">
    <location>
        <begin position="15"/>
        <end position="74"/>
    </location>
</feature>
<gene>
    <name evidence="3" type="ORF">ACFQ38_17320</name>
</gene>
<keyword evidence="1" id="KW-1133">Transmembrane helix</keyword>
<keyword evidence="1" id="KW-0812">Transmembrane</keyword>